<dbReference type="InterPro" id="IPR049449">
    <property type="entry name" value="TesB_ACOT8-like_N"/>
</dbReference>
<dbReference type="PANTHER" id="PTHR11066:SF34">
    <property type="entry name" value="ACYL-COENZYME A THIOESTERASE 8"/>
    <property type="match status" value="1"/>
</dbReference>
<dbReference type="CDD" id="cd03444">
    <property type="entry name" value="Thioesterase_II_repeat1"/>
    <property type="match status" value="1"/>
</dbReference>
<evidence type="ECO:0000256" key="2">
    <source>
        <dbReference type="ARBA" id="ARBA00022801"/>
    </source>
</evidence>
<feature type="domain" description="Acyl-CoA thioesterase-like N-terminal HotDog" evidence="4">
    <location>
        <begin position="50"/>
        <end position="126"/>
    </location>
</feature>
<evidence type="ECO:0000259" key="5">
    <source>
        <dbReference type="Pfam" id="PF20789"/>
    </source>
</evidence>
<evidence type="ECO:0000259" key="4">
    <source>
        <dbReference type="Pfam" id="PF13622"/>
    </source>
</evidence>
<dbReference type="InterPro" id="IPR049450">
    <property type="entry name" value="ACOT8-like_C"/>
</dbReference>
<organism evidence="6 7">
    <name type="scientific">Streptomyces tsukubensis (strain DSM 42081 / NBRC 108919 / NRRL 18488 / 9993)</name>
    <dbReference type="NCBI Taxonomy" id="1114943"/>
    <lineage>
        <taxon>Bacteria</taxon>
        <taxon>Bacillati</taxon>
        <taxon>Actinomycetota</taxon>
        <taxon>Actinomycetes</taxon>
        <taxon>Kitasatosporales</taxon>
        <taxon>Streptomycetaceae</taxon>
        <taxon>Streptomyces</taxon>
    </lineage>
</organism>
<name>I2N7Q8_STRT9</name>
<dbReference type="GO" id="GO:0047617">
    <property type="term" value="F:fatty acyl-CoA hydrolase activity"/>
    <property type="evidence" value="ECO:0007669"/>
    <property type="project" value="InterPro"/>
</dbReference>
<dbReference type="InterPro" id="IPR029069">
    <property type="entry name" value="HotDog_dom_sf"/>
</dbReference>
<dbReference type="Gene3D" id="2.40.160.210">
    <property type="entry name" value="Acyl-CoA thioesterase, double hotdog domain"/>
    <property type="match status" value="1"/>
</dbReference>
<keyword evidence="2" id="KW-0378">Hydrolase</keyword>
<dbReference type="InterPro" id="IPR003703">
    <property type="entry name" value="Acyl_CoA_thio"/>
</dbReference>
<dbReference type="SUPFAM" id="SSF54637">
    <property type="entry name" value="Thioesterase/thiol ester dehydrase-isomerase"/>
    <property type="match status" value="2"/>
</dbReference>
<evidence type="ECO:0000313" key="6">
    <source>
        <dbReference type="EMBL" id="QKM67050.1"/>
    </source>
</evidence>
<reference evidence="6 7" key="1">
    <citation type="journal article" date="2012" name="J. Bacteriol.">
        <title>Draft genome of Streptomyces tsukubaensis NRRL 18488, the producer of the clinically important immunosuppressant tacrolimus (FK506).</title>
        <authorList>
            <person name="Barreiro C."/>
            <person name="Prieto C."/>
            <person name="Sola-Landa A."/>
            <person name="Solera E."/>
            <person name="Martinez-Castro M."/>
            <person name="Perez-Redondo R."/>
            <person name="Garcia-Estrada C."/>
            <person name="Aparicio J.F."/>
            <person name="Fernandez-Martinez L.T."/>
            <person name="Santos-Aberturas J."/>
            <person name="Salehi-Najafabadi Z."/>
            <person name="Rodriguez-Garcia A."/>
            <person name="Tauch A."/>
            <person name="Martin J.F."/>
        </authorList>
    </citation>
    <scope>NUCLEOTIDE SEQUENCE [LARGE SCALE GENOMIC DNA]</scope>
    <source>
        <strain evidence="7">DSM 42081 / NBRC 108919 / NRRL 18488 / 9993</strain>
    </source>
</reference>
<keyword evidence="7" id="KW-1185">Reference proteome</keyword>
<evidence type="ECO:0000313" key="7">
    <source>
        <dbReference type="Proteomes" id="UP000005940"/>
    </source>
</evidence>
<proteinExistence type="inferred from homology"/>
<dbReference type="EMBL" id="CP029159">
    <property type="protein sequence ID" value="QKM67050.1"/>
    <property type="molecule type" value="Genomic_DNA"/>
</dbReference>
<dbReference type="CDD" id="cd03445">
    <property type="entry name" value="Thioesterase_II_repeat2"/>
    <property type="match status" value="1"/>
</dbReference>
<dbReference type="Proteomes" id="UP000005940">
    <property type="component" value="Chromosome"/>
</dbReference>
<evidence type="ECO:0000256" key="1">
    <source>
        <dbReference type="ARBA" id="ARBA00006538"/>
    </source>
</evidence>
<sequence length="305" mass="33272">MTTTPHHSPPPPGPGTAPGGPGTDLLGFLTLERTERDLFHGWCHAALPRRAFGGQVAAQALTAAGGTVDDDRRVHSLHGYFLRGGNPARPIAYRVERLKDGRGYASRRVTALQGDEVIFTLSASFTRPEDIPGRHLAMPPTTPPEELPNAFSAWAARDPEGFERFEIGRVLDVRRAPVDRPERDGGTEQRLWIRSAAPLPDAPLVHMCALTYASDLMLAPVAALDVEAPGVLRSGPDSSHHFMASLDHAVWFHRPFRADDWLLVVQRGPTAGDGRGLVHAGFWSRDGRLVASVVQETVLRPRRSP</sequence>
<feature type="domain" description="Acyl-CoA thioesterase-like C-terminal" evidence="5">
    <location>
        <begin position="156"/>
        <end position="298"/>
    </location>
</feature>
<feature type="region of interest" description="Disordered" evidence="3">
    <location>
        <begin position="1"/>
        <end position="23"/>
    </location>
</feature>
<protein>
    <submittedName>
        <fullName evidence="6">Acyl-CoA thioesterase II</fullName>
    </submittedName>
</protein>
<comment type="similarity">
    <text evidence="1">Belongs to the C/M/P thioester hydrolase family.</text>
</comment>
<accession>I2N7Q8</accession>
<dbReference type="GO" id="GO:0006637">
    <property type="term" value="P:acyl-CoA metabolic process"/>
    <property type="evidence" value="ECO:0007669"/>
    <property type="project" value="InterPro"/>
</dbReference>
<dbReference type="PANTHER" id="PTHR11066">
    <property type="entry name" value="ACYL-COA THIOESTERASE"/>
    <property type="match status" value="1"/>
</dbReference>
<evidence type="ECO:0000256" key="3">
    <source>
        <dbReference type="SAM" id="MobiDB-lite"/>
    </source>
</evidence>
<dbReference type="GO" id="GO:0009062">
    <property type="term" value="P:fatty acid catabolic process"/>
    <property type="evidence" value="ECO:0007669"/>
    <property type="project" value="TreeGrafter"/>
</dbReference>
<dbReference type="Pfam" id="PF13622">
    <property type="entry name" value="4HBT_3"/>
    <property type="match status" value="1"/>
</dbReference>
<gene>
    <name evidence="6" type="ORF">STSU_007595</name>
</gene>
<dbReference type="Pfam" id="PF20789">
    <property type="entry name" value="4HBT_3C"/>
    <property type="match status" value="1"/>
</dbReference>
<dbReference type="InterPro" id="IPR042171">
    <property type="entry name" value="Acyl-CoA_hotdog"/>
</dbReference>
<dbReference type="RefSeq" id="WP_006346082.1">
    <property type="nucleotide sequence ID" value="NZ_CP029159.1"/>
</dbReference>
<dbReference type="AlphaFoldDB" id="I2N7Q8"/>